<dbReference type="GO" id="GO:0004553">
    <property type="term" value="F:hydrolase activity, hydrolyzing O-glycosyl compounds"/>
    <property type="evidence" value="ECO:0007669"/>
    <property type="project" value="InterPro"/>
</dbReference>
<dbReference type="CDD" id="cd09618">
    <property type="entry name" value="CBM9_like_2"/>
    <property type="match status" value="1"/>
</dbReference>
<gene>
    <name evidence="4" type="ORF">IRI77_05440</name>
</gene>
<dbReference type="InterPro" id="IPR045670">
    <property type="entry name" value="DUF5916"/>
</dbReference>
<feature type="domain" description="DUF5916" evidence="3">
    <location>
        <begin position="239"/>
        <end position="337"/>
    </location>
</feature>
<sequence length="736" mass="83387">MKGPALHALALLALLAPHAAAQKQNESYQLHIHRAPSPVVIDGSAHEPAWESADVVNNFWMVLPMDTGKANVRTDVRMMYDDKNIYLSAICFHGNVPGPFMVESLRRDWGFGNNDNFIFFLDTFDDQTNGFTFGVNAAGAQWDGLLYEGGKANLSWDNKWTSAVKTYDDRYEIEIAIPFRSIRYKKGITRWGVNFSRLDLKTTEKSSWTPIPRHFPTAALALTGVLIWDEPPPSQGPNISLIPYALGGISTDHQANTPREIRHDIGLDAKIAIGSALNLDLTANPDFSQVDVDQQVTNLDRYELFFPEKRQFFLENGDQFANFGYATIRPFFSRRIGLGGVPIRFGARLSGKLNKDWRLGIMDMQTGAEDGQGLPPQNFSVFALQRRLFSRSNIGILLVDKESASYQSATRPPAPSTYNRNAGLEYNLASADNLWTGKLLYLRSFQSGNQKSGSVYAGHLQYNSRRWLLLGQSENIDPHYTAEVGYVPRNGYRRGLTSIGYTFLPEGGRILSHGPILNSSNFFDWQGKLSDYETTLGYTVTTRGLNVFTATAGTDYVRLLQPFDPTNSGREKLETGTVHRWNFWTTKFDSKPQSVLRYGFSTLYGGYYANGTRLNLTSTIGYRIQPYVSLTGSVSYNDIRLKEPWGHNTFWLIGPRFDVTLTNTLYFTTFVQYNEQQKNMNVNTRIQWRYKPASDVFLVWTDNYMPEYLQPGQNAPGLFAVKNRALVLKWTYWWNL</sequence>
<evidence type="ECO:0000259" key="3">
    <source>
        <dbReference type="Pfam" id="PF19313"/>
    </source>
</evidence>
<dbReference type="Pfam" id="PF19313">
    <property type="entry name" value="DUF5916"/>
    <property type="match status" value="1"/>
</dbReference>
<dbReference type="Proteomes" id="UP000593892">
    <property type="component" value="Chromosome"/>
</dbReference>
<keyword evidence="5" id="KW-1185">Reference proteome</keyword>
<evidence type="ECO:0000313" key="4">
    <source>
        <dbReference type="EMBL" id="QOY89400.1"/>
    </source>
</evidence>
<evidence type="ECO:0000256" key="1">
    <source>
        <dbReference type="SAM" id="SignalP"/>
    </source>
</evidence>
<dbReference type="GO" id="GO:0030246">
    <property type="term" value="F:carbohydrate binding"/>
    <property type="evidence" value="ECO:0007669"/>
    <property type="project" value="InterPro"/>
</dbReference>
<dbReference type="KEGG" id="pfer:IRI77_05440"/>
<evidence type="ECO:0000259" key="2">
    <source>
        <dbReference type="Pfam" id="PF06452"/>
    </source>
</evidence>
<feature type="signal peptide" evidence="1">
    <location>
        <begin position="1"/>
        <end position="21"/>
    </location>
</feature>
<organism evidence="4 5">
    <name type="scientific">Paludibaculum fermentans</name>
    <dbReference type="NCBI Taxonomy" id="1473598"/>
    <lineage>
        <taxon>Bacteria</taxon>
        <taxon>Pseudomonadati</taxon>
        <taxon>Acidobacteriota</taxon>
        <taxon>Terriglobia</taxon>
        <taxon>Bryobacterales</taxon>
        <taxon>Bryobacteraceae</taxon>
        <taxon>Paludibaculum</taxon>
    </lineage>
</organism>
<feature type="domain" description="Carbohydrate-binding" evidence="2">
    <location>
        <begin position="41"/>
        <end position="201"/>
    </location>
</feature>
<accession>A0A7S7NTD5</accession>
<dbReference type="Pfam" id="PF06452">
    <property type="entry name" value="CBM9_1"/>
    <property type="match status" value="1"/>
</dbReference>
<name>A0A7S7NTD5_PALFE</name>
<proteinExistence type="predicted"/>
<keyword evidence="1" id="KW-0732">Signal</keyword>
<protein>
    <submittedName>
        <fullName evidence="4">Carbohydrate binding family 9 domain-containing protein</fullName>
    </submittedName>
</protein>
<dbReference type="AlphaFoldDB" id="A0A7S7NTD5"/>
<feature type="chain" id="PRO_5033019201" evidence="1">
    <location>
        <begin position="22"/>
        <end position="736"/>
    </location>
</feature>
<dbReference type="RefSeq" id="WP_194451062.1">
    <property type="nucleotide sequence ID" value="NZ_CP063849.1"/>
</dbReference>
<dbReference type="EMBL" id="CP063849">
    <property type="protein sequence ID" value="QOY89400.1"/>
    <property type="molecule type" value="Genomic_DNA"/>
</dbReference>
<dbReference type="Gene3D" id="2.60.40.1190">
    <property type="match status" value="1"/>
</dbReference>
<dbReference type="SUPFAM" id="SSF49344">
    <property type="entry name" value="CBD9-like"/>
    <property type="match status" value="1"/>
</dbReference>
<evidence type="ECO:0000313" key="5">
    <source>
        <dbReference type="Proteomes" id="UP000593892"/>
    </source>
</evidence>
<dbReference type="GO" id="GO:0016052">
    <property type="term" value="P:carbohydrate catabolic process"/>
    <property type="evidence" value="ECO:0007669"/>
    <property type="project" value="InterPro"/>
</dbReference>
<reference evidence="4 5" key="1">
    <citation type="submission" date="2020-10" db="EMBL/GenBank/DDBJ databases">
        <title>Complete genome sequence of Paludibaculum fermentans P105T, a facultatively anaerobic acidobacterium capable of dissimilatory Fe(III) reduction.</title>
        <authorList>
            <person name="Dedysh S.N."/>
            <person name="Beletsky A.V."/>
            <person name="Kulichevskaya I.S."/>
            <person name="Mardanov A.V."/>
            <person name="Ravin N.V."/>
        </authorList>
    </citation>
    <scope>NUCLEOTIDE SEQUENCE [LARGE SCALE GENOMIC DNA]</scope>
    <source>
        <strain evidence="4 5">P105</strain>
    </source>
</reference>
<dbReference type="InterPro" id="IPR010502">
    <property type="entry name" value="Carb-bd_dom_fam9"/>
</dbReference>